<dbReference type="STRING" id="1220188.A0A4S3JUA9"/>
<dbReference type="InterPro" id="IPR037401">
    <property type="entry name" value="SnoaL-like"/>
</dbReference>
<dbReference type="Proteomes" id="UP000308092">
    <property type="component" value="Unassembled WGS sequence"/>
</dbReference>
<evidence type="ECO:0000313" key="2">
    <source>
        <dbReference type="EMBL" id="THC98871.1"/>
    </source>
</evidence>
<sequence length="167" mass="18712">MACIPNLPVALSSPLLPIREAITDALSRCLVGLNTNDPVLFNSAFTQDATFELNGTVSQALPTIRTDCYDKVSQLDTTHFVSNMHVDRAESGDNTTKMTATSIGRHYRDGKGLKQGQTRLLTGNFYWMDLVREEKTWKFKNFRVKTKWAEGSSEIKFLIVVPLILSL</sequence>
<accession>A0A4S3JUA9</accession>
<feature type="domain" description="SnoaL-like" evidence="1">
    <location>
        <begin position="18"/>
        <end position="142"/>
    </location>
</feature>
<comment type="caution">
    <text evidence="2">The sequence shown here is derived from an EMBL/GenBank/DDBJ whole genome shotgun (WGS) entry which is preliminary data.</text>
</comment>
<dbReference type="InterPro" id="IPR032710">
    <property type="entry name" value="NTF2-like_dom_sf"/>
</dbReference>
<dbReference type="VEuPathDB" id="FungiDB:EYZ11_001649"/>
<dbReference type="CDD" id="cd00531">
    <property type="entry name" value="NTF2_like"/>
    <property type="match status" value="1"/>
</dbReference>
<evidence type="ECO:0000313" key="3">
    <source>
        <dbReference type="Proteomes" id="UP000308092"/>
    </source>
</evidence>
<evidence type="ECO:0000259" key="1">
    <source>
        <dbReference type="Pfam" id="PF13577"/>
    </source>
</evidence>
<reference evidence="2 3" key="1">
    <citation type="submission" date="2019-03" db="EMBL/GenBank/DDBJ databases">
        <title>The genome sequence of a newly discovered highly antifungal drug resistant Aspergillus species, Aspergillus tanneri NIH 1004.</title>
        <authorList>
            <person name="Mounaud S."/>
            <person name="Singh I."/>
            <person name="Joardar V."/>
            <person name="Pakala S."/>
            <person name="Pakala S."/>
            <person name="Venepally P."/>
            <person name="Hoover J."/>
            <person name="Nierman W."/>
            <person name="Chung J."/>
            <person name="Losada L."/>
        </authorList>
    </citation>
    <scope>NUCLEOTIDE SEQUENCE [LARGE SCALE GENOMIC DNA]</scope>
    <source>
        <strain evidence="2 3">NIH1004</strain>
    </source>
</reference>
<dbReference type="Gene3D" id="3.10.450.50">
    <property type="match status" value="1"/>
</dbReference>
<dbReference type="AlphaFoldDB" id="A0A4S3JUA9"/>
<name>A0A4S3JUA9_9EURO</name>
<dbReference type="EMBL" id="SOSA01000032">
    <property type="protein sequence ID" value="THC98871.1"/>
    <property type="molecule type" value="Genomic_DNA"/>
</dbReference>
<gene>
    <name evidence="2" type="ORF">EYZ11_001649</name>
</gene>
<protein>
    <recommendedName>
        <fullName evidence="1">SnoaL-like domain-containing protein</fullName>
    </recommendedName>
</protein>
<proteinExistence type="predicted"/>
<dbReference type="Pfam" id="PF13577">
    <property type="entry name" value="SnoaL_4"/>
    <property type="match status" value="1"/>
</dbReference>
<organism evidence="2 3">
    <name type="scientific">Aspergillus tanneri</name>
    <dbReference type="NCBI Taxonomy" id="1220188"/>
    <lineage>
        <taxon>Eukaryota</taxon>
        <taxon>Fungi</taxon>
        <taxon>Dikarya</taxon>
        <taxon>Ascomycota</taxon>
        <taxon>Pezizomycotina</taxon>
        <taxon>Eurotiomycetes</taxon>
        <taxon>Eurotiomycetidae</taxon>
        <taxon>Eurotiales</taxon>
        <taxon>Aspergillaceae</taxon>
        <taxon>Aspergillus</taxon>
        <taxon>Aspergillus subgen. Circumdati</taxon>
    </lineage>
</organism>
<dbReference type="SUPFAM" id="SSF54427">
    <property type="entry name" value="NTF2-like"/>
    <property type="match status" value="1"/>
</dbReference>
<keyword evidence="3" id="KW-1185">Reference proteome</keyword>